<evidence type="ECO:0000256" key="1">
    <source>
        <dbReference type="SAM" id="SignalP"/>
    </source>
</evidence>
<reference evidence="2" key="1">
    <citation type="journal article" date="2016" name="Ticks Tick Borne Dis.">
        <title>De novo assembly and annotation of the salivary gland transcriptome of Rhipicephalus appendiculatus male and female ticks during blood feeding.</title>
        <authorList>
            <person name="de Castro M.H."/>
            <person name="de Klerk D."/>
            <person name="Pienaar R."/>
            <person name="Latif A.A."/>
            <person name="Rees D.J."/>
            <person name="Mans B.J."/>
        </authorList>
    </citation>
    <scope>NUCLEOTIDE SEQUENCE</scope>
    <source>
        <tissue evidence="2">Salivary glands</tissue>
    </source>
</reference>
<protein>
    <submittedName>
        <fullName evidence="2">Lipocalin</fullName>
    </submittedName>
</protein>
<sequence length="208" mass="24283">MQHFTVLVLLTIFFRAHANFDNDTEESTEPPEIDDSPITNPLYFAVNTMQPVWVTQKNLSTKVTCEYFRLQYLSSTTYGFLHGYTNAGNEIASKDERTAMFGGENEVYPWMYVLPEENKPGRNYSLRYWNDTENCAIFTTQDLETANPLCEMHVWNSTIGRQLTECSRVYNDHCNSSHPVYNSTCQAYVEKEDFLEFKISDYFRDMLD</sequence>
<proteinExistence type="predicted"/>
<name>A0A131Z458_RHIAP</name>
<dbReference type="InterPro" id="IPR012674">
    <property type="entry name" value="Calycin"/>
</dbReference>
<feature type="signal peptide" evidence="1">
    <location>
        <begin position="1"/>
        <end position="18"/>
    </location>
</feature>
<dbReference type="EMBL" id="GEDV01002975">
    <property type="protein sequence ID" value="JAP85582.1"/>
    <property type="molecule type" value="Transcribed_RNA"/>
</dbReference>
<evidence type="ECO:0000313" key="2">
    <source>
        <dbReference type="EMBL" id="JAP85582.1"/>
    </source>
</evidence>
<feature type="chain" id="PRO_5007286704" evidence="1">
    <location>
        <begin position="19"/>
        <end position="208"/>
    </location>
</feature>
<keyword evidence="1" id="KW-0732">Signal</keyword>
<dbReference type="AlphaFoldDB" id="A0A131Z458"/>
<dbReference type="SUPFAM" id="SSF50814">
    <property type="entry name" value="Lipocalins"/>
    <property type="match status" value="1"/>
</dbReference>
<organism evidence="2">
    <name type="scientific">Rhipicephalus appendiculatus</name>
    <name type="common">Brown ear tick</name>
    <dbReference type="NCBI Taxonomy" id="34631"/>
    <lineage>
        <taxon>Eukaryota</taxon>
        <taxon>Metazoa</taxon>
        <taxon>Ecdysozoa</taxon>
        <taxon>Arthropoda</taxon>
        <taxon>Chelicerata</taxon>
        <taxon>Arachnida</taxon>
        <taxon>Acari</taxon>
        <taxon>Parasitiformes</taxon>
        <taxon>Ixodida</taxon>
        <taxon>Ixodoidea</taxon>
        <taxon>Ixodidae</taxon>
        <taxon>Rhipicephalinae</taxon>
        <taxon>Rhipicephalus</taxon>
        <taxon>Rhipicephalus</taxon>
    </lineage>
</organism>
<accession>A0A131Z458</accession>